<accession>A0A1I2Q686</accession>
<dbReference type="Proteomes" id="UP000199052">
    <property type="component" value="Unassembled WGS sequence"/>
</dbReference>
<dbReference type="SUPFAM" id="SSF53335">
    <property type="entry name" value="S-adenosyl-L-methionine-dependent methyltransferases"/>
    <property type="match status" value="1"/>
</dbReference>
<keyword evidence="2 7" id="KW-0489">Methyltransferase</keyword>
<evidence type="ECO:0000256" key="4">
    <source>
        <dbReference type="ARBA" id="ARBA00022691"/>
    </source>
</evidence>
<dbReference type="InterPro" id="IPR001678">
    <property type="entry name" value="MeTrfase_RsmB-F_NOP2_dom"/>
</dbReference>
<dbReference type="PROSITE" id="PS01153">
    <property type="entry name" value="NOL1_NOP2_SUN"/>
    <property type="match status" value="1"/>
</dbReference>
<evidence type="ECO:0000256" key="3">
    <source>
        <dbReference type="ARBA" id="ARBA00022679"/>
    </source>
</evidence>
<feature type="region of interest" description="Disordered" evidence="8">
    <location>
        <begin position="528"/>
        <end position="547"/>
    </location>
</feature>
<dbReference type="InterPro" id="IPR023267">
    <property type="entry name" value="RCMT"/>
</dbReference>
<feature type="binding site" evidence="7">
    <location>
        <position position="411"/>
    </location>
    <ligand>
        <name>S-adenosyl-L-methionine</name>
        <dbReference type="ChEBI" id="CHEBI:59789"/>
    </ligand>
</feature>
<dbReference type="Gene3D" id="3.40.50.150">
    <property type="entry name" value="Vaccinia Virus protein VP39"/>
    <property type="match status" value="1"/>
</dbReference>
<keyword evidence="3 7" id="KW-0808">Transferase</keyword>
<dbReference type="InterPro" id="IPR018314">
    <property type="entry name" value="RsmB/NOL1/NOP2-like_CS"/>
</dbReference>
<dbReference type="PRINTS" id="PR02008">
    <property type="entry name" value="RCMTFAMILY"/>
</dbReference>
<organism evidence="10 11">
    <name type="scientific">Actinopolymorpha cephalotaxi</name>
    <dbReference type="NCBI Taxonomy" id="504797"/>
    <lineage>
        <taxon>Bacteria</taxon>
        <taxon>Bacillati</taxon>
        <taxon>Actinomycetota</taxon>
        <taxon>Actinomycetes</taxon>
        <taxon>Propionibacteriales</taxon>
        <taxon>Actinopolymorphaceae</taxon>
        <taxon>Actinopolymorpha</taxon>
    </lineage>
</organism>
<comment type="function">
    <text evidence="6">May act as RNA methyltransferase.</text>
</comment>
<dbReference type="GO" id="GO:0006355">
    <property type="term" value="P:regulation of DNA-templated transcription"/>
    <property type="evidence" value="ECO:0007669"/>
    <property type="project" value="InterPro"/>
</dbReference>
<name>A0A1I2Q686_9ACTN</name>
<evidence type="ECO:0000256" key="6">
    <source>
        <dbReference type="ARBA" id="ARBA00059465"/>
    </source>
</evidence>
<feature type="domain" description="SAM-dependent MTase RsmB/NOP-type" evidence="9">
    <location>
        <begin position="229"/>
        <end position="526"/>
    </location>
</feature>
<dbReference type="Pfam" id="PF01029">
    <property type="entry name" value="NusB"/>
    <property type="match status" value="1"/>
</dbReference>
<feature type="compositionally biased region" description="Low complexity" evidence="8">
    <location>
        <begin position="35"/>
        <end position="44"/>
    </location>
</feature>
<feature type="compositionally biased region" description="Gly residues" evidence="8">
    <location>
        <begin position="7"/>
        <end position="33"/>
    </location>
</feature>
<feature type="binding site" evidence="7">
    <location>
        <position position="394"/>
    </location>
    <ligand>
        <name>S-adenosyl-L-methionine</name>
        <dbReference type="ChEBI" id="CHEBI:59789"/>
    </ligand>
</feature>
<dbReference type="AlphaFoldDB" id="A0A1I2Q686"/>
<evidence type="ECO:0000256" key="5">
    <source>
        <dbReference type="ARBA" id="ARBA00022884"/>
    </source>
</evidence>
<feature type="binding site" evidence="7">
    <location>
        <begin position="339"/>
        <end position="345"/>
    </location>
    <ligand>
        <name>S-adenosyl-L-methionine</name>
        <dbReference type="ChEBI" id="CHEBI:59789"/>
    </ligand>
</feature>
<keyword evidence="5 7" id="KW-0694">RNA-binding</keyword>
<dbReference type="PROSITE" id="PS51686">
    <property type="entry name" value="SAM_MT_RSMB_NOP"/>
    <property type="match status" value="1"/>
</dbReference>
<reference evidence="10 11" key="1">
    <citation type="submission" date="2016-10" db="EMBL/GenBank/DDBJ databases">
        <authorList>
            <person name="de Groot N.N."/>
        </authorList>
    </citation>
    <scope>NUCLEOTIDE SEQUENCE [LARGE SCALE GENOMIC DNA]</scope>
    <source>
        <strain evidence="10 11">CPCC 202808</strain>
    </source>
</reference>
<dbReference type="InterPro" id="IPR035926">
    <property type="entry name" value="NusB-like_sf"/>
</dbReference>
<evidence type="ECO:0000256" key="7">
    <source>
        <dbReference type="PROSITE-ProRule" id="PRU01023"/>
    </source>
</evidence>
<comment type="similarity">
    <text evidence="1 7">Belongs to the class I-like SAM-binding methyltransferase superfamily. RsmB/NOP family.</text>
</comment>
<feature type="active site" description="Nucleophile" evidence="7">
    <location>
        <position position="464"/>
    </location>
</feature>
<dbReference type="OrthoDB" id="9810297at2"/>
<dbReference type="InterPro" id="IPR049560">
    <property type="entry name" value="MeTrfase_RsmB-F_NOP2_cat"/>
</dbReference>
<dbReference type="InterPro" id="IPR006027">
    <property type="entry name" value="NusB_RsmB_TIM44"/>
</dbReference>
<sequence>MASESGRPGGVGSFGGSGRSGSSGSSGTGGRSGGARRTGAPAAGGQRGGAGRRQPRPTGGAGGQRRAGVDPARLAAYDVVHAVSVRDAYANLVLPSALRERGLSGRDAAFATELAHGTLRRGGYDDVLAHCVNRPLTKLDPEVRDVLRLGAHQILGMRVPAHAAVATSVDLARGVAGIGPSKFVNAVLRKVAARDLPGWQAELAPPYDRDPIGHLAAVHAHPRWVVEAFAAALDGSLAETAAALAADNEPARVTLAAWPGRSSVADLRAEGAEPGRWSPYAVVLTEGGDPHRIQAVAQGRAGVQDEGSQLVATALAEAPLAGGDSGSGSGTDERWLDLCAGPGGKAALLAGLAGRRSAALLAAELQPHRAELVDRALTPRGRRSRGVLGTVVADGTAPAWPPGVFDRVLVDAPCTGLGALRRRPEARWRRAAGDVAGLTPLQAELLTTALDSVRVGGVVAYVTCSPHLAETRDVVAAVLAGRSDVERLDARPLLPGVPDLGDGPEVQLWPHRHGTDAMFLALLRRTDGNDANHGNHGTRTEDGRSSQ</sequence>
<evidence type="ECO:0000256" key="2">
    <source>
        <dbReference type="ARBA" id="ARBA00022603"/>
    </source>
</evidence>
<dbReference type="GO" id="GO:0008173">
    <property type="term" value="F:RNA methyltransferase activity"/>
    <property type="evidence" value="ECO:0007669"/>
    <property type="project" value="InterPro"/>
</dbReference>
<proteinExistence type="inferred from homology"/>
<evidence type="ECO:0000313" key="10">
    <source>
        <dbReference type="EMBL" id="SFG21131.1"/>
    </source>
</evidence>
<dbReference type="FunFam" id="3.40.50.150:FF:000257">
    <property type="entry name" value="16S rRNA methyltransferase"/>
    <property type="match status" value="1"/>
</dbReference>
<feature type="binding site" evidence="7">
    <location>
        <position position="364"/>
    </location>
    <ligand>
        <name>S-adenosyl-L-methionine</name>
        <dbReference type="ChEBI" id="CHEBI:59789"/>
    </ligand>
</feature>
<evidence type="ECO:0000313" key="11">
    <source>
        <dbReference type="Proteomes" id="UP000199052"/>
    </source>
</evidence>
<dbReference type="STRING" id="504797.SAMN05421678_104327"/>
<dbReference type="SUPFAM" id="SSF48013">
    <property type="entry name" value="NusB-like"/>
    <property type="match status" value="1"/>
</dbReference>
<keyword evidence="4 7" id="KW-0949">S-adenosyl-L-methionine</keyword>
<dbReference type="Pfam" id="PF01189">
    <property type="entry name" value="Methyltr_RsmB-F"/>
    <property type="match status" value="1"/>
</dbReference>
<dbReference type="GO" id="GO:0003723">
    <property type="term" value="F:RNA binding"/>
    <property type="evidence" value="ECO:0007669"/>
    <property type="project" value="UniProtKB-UniRule"/>
</dbReference>
<evidence type="ECO:0000259" key="9">
    <source>
        <dbReference type="PROSITE" id="PS51686"/>
    </source>
</evidence>
<evidence type="ECO:0000256" key="1">
    <source>
        <dbReference type="ARBA" id="ARBA00007494"/>
    </source>
</evidence>
<protein>
    <submittedName>
        <fullName evidence="10">16S rRNA (Cytosine967-C5)-methyltransferase</fullName>
    </submittedName>
</protein>
<dbReference type="Gene3D" id="1.10.940.10">
    <property type="entry name" value="NusB-like"/>
    <property type="match status" value="1"/>
</dbReference>
<feature type="compositionally biased region" description="Basic and acidic residues" evidence="8">
    <location>
        <begin position="538"/>
        <end position="547"/>
    </location>
</feature>
<dbReference type="PANTHER" id="PTHR22807:SF53">
    <property type="entry name" value="RIBOSOMAL RNA SMALL SUBUNIT METHYLTRANSFERASE B-RELATED"/>
    <property type="match status" value="1"/>
</dbReference>
<gene>
    <name evidence="10" type="ORF">SAMN05421678_104327</name>
</gene>
<dbReference type="EMBL" id="FOOI01000004">
    <property type="protein sequence ID" value="SFG21131.1"/>
    <property type="molecule type" value="Genomic_DNA"/>
</dbReference>
<dbReference type="GO" id="GO:0001510">
    <property type="term" value="P:RNA methylation"/>
    <property type="evidence" value="ECO:0007669"/>
    <property type="project" value="InterPro"/>
</dbReference>
<evidence type="ECO:0000256" key="8">
    <source>
        <dbReference type="SAM" id="MobiDB-lite"/>
    </source>
</evidence>
<dbReference type="InterPro" id="IPR029063">
    <property type="entry name" value="SAM-dependent_MTases_sf"/>
</dbReference>
<dbReference type="PANTHER" id="PTHR22807">
    <property type="entry name" value="NOP2 YEAST -RELATED NOL1/NOP2/FMU SUN DOMAIN-CONTAINING"/>
    <property type="match status" value="1"/>
</dbReference>
<feature type="region of interest" description="Disordered" evidence="8">
    <location>
        <begin position="1"/>
        <end position="67"/>
    </location>
</feature>